<feature type="transmembrane region" description="Helical" evidence="1">
    <location>
        <begin position="75"/>
        <end position="97"/>
    </location>
</feature>
<evidence type="ECO:0000313" key="2">
    <source>
        <dbReference type="EMBL" id="KZA98931.1"/>
    </source>
</evidence>
<keyword evidence="1" id="KW-0812">Transmembrane</keyword>
<protein>
    <submittedName>
        <fullName evidence="2">Uncharacterized protein</fullName>
    </submittedName>
</protein>
<accession>A0A154IET0</accession>
<sequence>MLRLHRPIGGRMTFLSLPWVIGPVPIVATIWAAYTCGIVVAKKTGDNGKAFMAALLLPSGLVSVAQQLFLSDRNFAVLLISSQIVSSAFFLFILNISKSPGASQVNLGERPPTFSRQFMILSVSYILFNVILSIFPGPDRCTIAKCFVMEWVLGRIDHVFSRLYLETMFGTILLTGIVSHLFRLFMKSRRNGFSN</sequence>
<feature type="transmembrane region" description="Helical" evidence="1">
    <location>
        <begin position="163"/>
        <end position="185"/>
    </location>
</feature>
<keyword evidence="1" id="KW-1133">Transmembrane helix</keyword>
<reference evidence="2" key="1">
    <citation type="submission" date="2016-03" db="EMBL/GenBank/DDBJ databases">
        <title>Microsymbionts genomes from the relict species Vavilovia formosa.</title>
        <authorList>
            <person name="Chirak E."/>
            <person name="Kimeklis A."/>
            <person name="Kopat V."/>
            <person name="Andronov E."/>
        </authorList>
    </citation>
    <scope>NUCLEOTIDE SEQUENCE [LARGE SCALE GENOMIC DNA]</scope>
    <source>
        <strain evidence="2">Vaf12</strain>
    </source>
</reference>
<gene>
    <name evidence="2" type="ORF">A4A59_25610</name>
</gene>
<comment type="caution">
    <text evidence="2">The sequence shown here is derived from an EMBL/GenBank/DDBJ whole genome shotgun (WGS) entry which is preliminary data.</text>
</comment>
<dbReference type="AlphaFoldDB" id="A0A154IET0"/>
<feature type="transmembrane region" description="Helical" evidence="1">
    <location>
        <begin position="50"/>
        <end position="69"/>
    </location>
</feature>
<proteinExistence type="predicted"/>
<evidence type="ECO:0000256" key="1">
    <source>
        <dbReference type="SAM" id="Phobius"/>
    </source>
</evidence>
<name>A0A154IET0_RHILE</name>
<organism evidence="2">
    <name type="scientific">Rhizobium leguminosarum</name>
    <dbReference type="NCBI Taxonomy" id="384"/>
    <lineage>
        <taxon>Bacteria</taxon>
        <taxon>Pseudomonadati</taxon>
        <taxon>Pseudomonadota</taxon>
        <taxon>Alphaproteobacteria</taxon>
        <taxon>Hyphomicrobiales</taxon>
        <taxon>Rhizobiaceae</taxon>
        <taxon>Rhizobium/Agrobacterium group</taxon>
        <taxon>Rhizobium</taxon>
    </lineage>
</organism>
<keyword evidence="1" id="KW-0472">Membrane</keyword>
<feature type="transmembrane region" description="Helical" evidence="1">
    <location>
        <begin position="20"/>
        <end position="41"/>
    </location>
</feature>
<feature type="transmembrane region" description="Helical" evidence="1">
    <location>
        <begin position="118"/>
        <end position="135"/>
    </location>
</feature>
<dbReference type="EMBL" id="LVYU01000110">
    <property type="protein sequence ID" value="KZA98931.1"/>
    <property type="molecule type" value="Genomic_DNA"/>
</dbReference>